<organism evidence="1 2">
    <name type="scientific">Botrimarina colliarenosi</name>
    <dbReference type="NCBI Taxonomy" id="2528001"/>
    <lineage>
        <taxon>Bacteria</taxon>
        <taxon>Pseudomonadati</taxon>
        <taxon>Planctomycetota</taxon>
        <taxon>Planctomycetia</taxon>
        <taxon>Pirellulales</taxon>
        <taxon>Lacipirellulaceae</taxon>
        <taxon>Botrimarina</taxon>
    </lineage>
</organism>
<evidence type="ECO:0000313" key="1">
    <source>
        <dbReference type="EMBL" id="TWU00505.1"/>
    </source>
</evidence>
<dbReference type="EMBL" id="SJPR01000001">
    <property type="protein sequence ID" value="TWU00505.1"/>
    <property type="molecule type" value="Genomic_DNA"/>
</dbReference>
<evidence type="ECO:0000313" key="2">
    <source>
        <dbReference type="Proteomes" id="UP000317421"/>
    </source>
</evidence>
<dbReference type="InterPro" id="IPR029063">
    <property type="entry name" value="SAM-dependent_MTases_sf"/>
</dbReference>
<keyword evidence="2" id="KW-1185">Reference proteome</keyword>
<dbReference type="Proteomes" id="UP000317421">
    <property type="component" value="Unassembled WGS sequence"/>
</dbReference>
<dbReference type="OrthoDB" id="240750at2"/>
<dbReference type="SUPFAM" id="SSF53335">
    <property type="entry name" value="S-adenosyl-L-methionine-dependent methyltransferases"/>
    <property type="match status" value="1"/>
</dbReference>
<name>A0A5C6AKD1_9BACT</name>
<dbReference type="AlphaFoldDB" id="A0A5C6AKD1"/>
<sequence>MAASVMKITQLVRRLKQREFFSSSSRQKLLRGIEGFANLPNEQLRDVEVIANLIRGIGLRYDARGLYGEEARYMNATTDGLWQLPLQLANALVVLADQEIKTFLEVGTHSGFTGAVITAYLHRLQPGLQALTIDPFPSFRNYELVRQKLPLEYRRCTTSDLMGETFDCVLIDGDHSYEAVKRDYEIVGRTARVCLFHDIDDDLSGHDNVPRFWRELVSGGDFDQTYEFTQSPPGKRVMGIGVGVRHAA</sequence>
<gene>
    <name evidence="1" type="ORF">Pla108_14570</name>
</gene>
<dbReference type="Pfam" id="PF13578">
    <property type="entry name" value="Methyltransf_24"/>
    <property type="match status" value="1"/>
</dbReference>
<accession>A0A5C6AKD1</accession>
<proteinExistence type="predicted"/>
<protein>
    <recommendedName>
        <fullName evidence="3">Class I SAM-dependent methyltransferase</fullName>
    </recommendedName>
</protein>
<evidence type="ECO:0008006" key="3">
    <source>
        <dbReference type="Google" id="ProtNLM"/>
    </source>
</evidence>
<dbReference type="Gene3D" id="3.40.50.150">
    <property type="entry name" value="Vaccinia Virus protein VP39"/>
    <property type="match status" value="1"/>
</dbReference>
<comment type="caution">
    <text evidence="1">The sequence shown here is derived from an EMBL/GenBank/DDBJ whole genome shotgun (WGS) entry which is preliminary data.</text>
</comment>
<reference evidence="1 2" key="1">
    <citation type="submission" date="2019-02" db="EMBL/GenBank/DDBJ databases">
        <title>Deep-cultivation of Planctomycetes and their phenomic and genomic characterization uncovers novel biology.</title>
        <authorList>
            <person name="Wiegand S."/>
            <person name="Jogler M."/>
            <person name="Boedeker C."/>
            <person name="Pinto D."/>
            <person name="Vollmers J."/>
            <person name="Rivas-Marin E."/>
            <person name="Kohn T."/>
            <person name="Peeters S.H."/>
            <person name="Heuer A."/>
            <person name="Rast P."/>
            <person name="Oberbeckmann S."/>
            <person name="Bunk B."/>
            <person name="Jeske O."/>
            <person name="Meyerdierks A."/>
            <person name="Storesund J.E."/>
            <person name="Kallscheuer N."/>
            <person name="Luecker S."/>
            <person name="Lage O.M."/>
            <person name="Pohl T."/>
            <person name="Merkel B.J."/>
            <person name="Hornburger P."/>
            <person name="Mueller R.-W."/>
            <person name="Bruemmer F."/>
            <person name="Labrenz M."/>
            <person name="Spormann A.M."/>
            <person name="Op Den Camp H."/>
            <person name="Overmann J."/>
            <person name="Amann R."/>
            <person name="Jetten M.S.M."/>
            <person name="Mascher T."/>
            <person name="Medema M.H."/>
            <person name="Devos D.P."/>
            <person name="Kaster A.-K."/>
            <person name="Ovreas L."/>
            <person name="Rohde M."/>
            <person name="Galperin M.Y."/>
            <person name="Jogler C."/>
        </authorList>
    </citation>
    <scope>NUCLEOTIDE SEQUENCE [LARGE SCALE GENOMIC DNA]</scope>
    <source>
        <strain evidence="1 2">Pla108</strain>
    </source>
</reference>